<dbReference type="InterPro" id="IPR003293">
    <property type="entry name" value="Nudix_hydrolase6-like"/>
</dbReference>
<dbReference type="Pfam" id="PF18290">
    <property type="entry name" value="Nudix_hydro"/>
    <property type="match status" value="1"/>
</dbReference>
<dbReference type="PROSITE" id="PS51462">
    <property type="entry name" value="NUDIX"/>
    <property type="match status" value="1"/>
</dbReference>
<sequence length="551" mass="61388">MACVKFISRPSILRFTISRTLYFNSKIRLFSTVKPTLKTQGKLSKARFGINLSSRFSMSSSSASPVLSEQQNQQVDRILEARNYDYGGVMVEMNEPMDAGVFVSLLRASLSHWRRQGKKGVWIKMPIELVNLVEPAVKEGFYFHHAESKYIMLVHWLPSIANTLPANASHRVGIGAFLMNEKNEVLVVQEKNGTFRGTGVWKFPTGVVDEGEDICNAAVREVKEETGIDSKFLEILAFRQSHKSFFEKSDLFFVCMMQPLSFDIRPQEAEIEAAQWMPYEEYAAQPFVQEHELLRYVADVCGTKKDGGYSGFSAVPTVTSFSKKKSYLYLNRLAVYGNLPSEGQLVLADWEFAVYQHSAAPQGILVNMDSLVRMVFLNFIIFFFLGTVTAGPENSIIELSSREDLVNWAGYGEEKLSTVVISGKLLCHGKASIHSHLVSGATVAVLCGTSGKTRKSWAEGTTDGHGEFFIDLPSHLHAIPNLESICIVEVLHLPKGSPCRQSFTGKHEGIKLTSMGEGIRTYTTHNIHLMPKPSQALIKAGHKTPDMVNVL</sequence>
<dbReference type="InterPro" id="IPR040618">
    <property type="entry name" value="Pre-Nudix"/>
</dbReference>
<dbReference type="InterPro" id="IPR015797">
    <property type="entry name" value="NUDIX_hydrolase-like_dom_sf"/>
</dbReference>
<gene>
    <name evidence="5" type="ORF">Adt_36568</name>
</gene>
<dbReference type="GO" id="GO:0046872">
    <property type="term" value="F:metal ion binding"/>
    <property type="evidence" value="ECO:0007669"/>
    <property type="project" value="UniProtKB-KW"/>
</dbReference>
<evidence type="ECO:0000259" key="4">
    <source>
        <dbReference type="PROSITE" id="PS51462"/>
    </source>
</evidence>
<feature type="domain" description="Nudix hydrolase" evidence="4">
    <location>
        <begin position="169"/>
        <end position="301"/>
    </location>
</feature>
<evidence type="ECO:0000256" key="3">
    <source>
        <dbReference type="ARBA" id="ARBA00022801"/>
    </source>
</evidence>
<keyword evidence="6" id="KW-1185">Reference proteome</keyword>
<accession>A0ABD1QHX9</accession>
<dbReference type="Pfam" id="PF01190">
    <property type="entry name" value="Pollen_Ole_e_1"/>
    <property type="match status" value="1"/>
</dbReference>
<reference evidence="6" key="1">
    <citation type="submission" date="2024-07" db="EMBL/GenBank/DDBJ databases">
        <title>Two chromosome-level genome assemblies of Korean endemic species Abeliophyllum distichum and Forsythia ovata (Oleaceae).</title>
        <authorList>
            <person name="Jang H."/>
        </authorList>
    </citation>
    <scope>NUCLEOTIDE SEQUENCE [LARGE SCALE GENOMIC DNA]</scope>
</reference>
<dbReference type="AlphaFoldDB" id="A0ABD1QHX9"/>
<dbReference type="FunFam" id="3.90.79.10:FF:000015">
    <property type="entry name" value="Nudix hydrolase 8"/>
    <property type="match status" value="1"/>
</dbReference>
<dbReference type="SUPFAM" id="SSF55811">
    <property type="entry name" value="Nudix"/>
    <property type="match status" value="1"/>
</dbReference>
<evidence type="ECO:0000313" key="6">
    <source>
        <dbReference type="Proteomes" id="UP001604336"/>
    </source>
</evidence>
<dbReference type="GO" id="GO:0016787">
    <property type="term" value="F:hydrolase activity"/>
    <property type="evidence" value="ECO:0007669"/>
    <property type="project" value="UniProtKB-KW"/>
</dbReference>
<dbReference type="EMBL" id="JBFOLK010000011">
    <property type="protein sequence ID" value="KAL2475832.1"/>
    <property type="molecule type" value="Genomic_DNA"/>
</dbReference>
<dbReference type="InterPro" id="IPR020084">
    <property type="entry name" value="NUDIX_hydrolase_CS"/>
</dbReference>
<dbReference type="FunFam" id="3.40.630.30:FF:000016">
    <property type="entry name" value="nudix hydrolase 2"/>
    <property type="match status" value="1"/>
</dbReference>
<organism evidence="5 6">
    <name type="scientific">Abeliophyllum distichum</name>
    <dbReference type="NCBI Taxonomy" id="126358"/>
    <lineage>
        <taxon>Eukaryota</taxon>
        <taxon>Viridiplantae</taxon>
        <taxon>Streptophyta</taxon>
        <taxon>Embryophyta</taxon>
        <taxon>Tracheophyta</taxon>
        <taxon>Spermatophyta</taxon>
        <taxon>Magnoliopsida</taxon>
        <taxon>eudicotyledons</taxon>
        <taxon>Gunneridae</taxon>
        <taxon>Pentapetalae</taxon>
        <taxon>asterids</taxon>
        <taxon>lamiids</taxon>
        <taxon>Lamiales</taxon>
        <taxon>Oleaceae</taxon>
        <taxon>Forsythieae</taxon>
        <taxon>Abeliophyllum</taxon>
    </lineage>
</organism>
<dbReference type="CDD" id="cd04670">
    <property type="entry name" value="NUDIX_ASFGF2_Nudt6"/>
    <property type="match status" value="1"/>
</dbReference>
<dbReference type="PANTHER" id="PTHR13994">
    <property type="entry name" value="NUDIX HYDROLASE RELATED"/>
    <property type="match status" value="1"/>
</dbReference>
<comment type="similarity">
    <text evidence="1">Belongs to the Nudix hydrolase family.</text>
</comment>
<keyword evidence="2" id="KW-0479">Metal-binding</keyword>
<evidence type="ECO:0000313" key="5">
    <source>
        <dbReference type="EMBL" id="KAL2475832.1"/>
    </source>
</evidence>
<dbReference type="Gene3D" id="3.90.79.10">
    <property type="entry name" value="Nucleoside Triphosphate Pyrophosphohydrolase"/>
    <property type="match status" value="1"/>
</dbReference>
<dbReference type="InterPro" id="IPR000086">
    <property type="entry name" value="NUDIX_hydrolase_dom"/>
</dbReference>
<evidence type="ECO:0000256" key="1">
    <source>
        <dbReference type="ARBA" id="ARBA00005582"/>
    </source>
</evidence>
<keyword evidence="3 5" id="KW-0378">Hydrolase</keyword>
<proteinExistence type="inferred from homology"/>
<dbReference type="Proteomes" id="UP001604336">
    <property type="component" value="Unassembled WGS sequence"/>
</dbReference>
<protein>
    <submittedName>
        <fullName evidence="5">Nudix hydrolase 2</fullName>
    </submittedName>
</protein>
<dbReference type="Pfam" id="PF00293">
    <property type="entry name" value="NUDIX"/>
    <property type="match status" value="1"/>
</dbReference>
<comment type="caution">
    <text evidence="5">The sequence shown here is derived from an EMBL/GenBank/DDBJ whole genome shotgun (WGS) entry which is preliminary data.</text>
</comment>
<dbReference type="Gene3D" id="3.40.630.30">
    <property type="match status" value="1"/>
</dbReference>
<dbReference type="PANTHER" id="PTHR13994:SF29">
    <property type="entry name" value="NUDIX HYDROLASE 2"/>
    <property type="match status" value="1"/>
</dbReference>
<dbReference type="PRINTS" id="PR01356">
    <property type="entry name" value="GFGPROTEIN"/>
</dbReference>
<evidence type="ECO:0000256" key="2">
    <source>
        <dbReference type="ARBA" id="ARBA00022723"/>
    </source>
</evidence>
<dbReference type="PROSITE" id="PS00893">
    <property type="entry name" value="NUDIX_BOX"/>
    <property type="match status" value="1"/>
</dbReference>
<name>A0ABD1QHX9_9LAMI</name>